<dbReference type="GO" id="GO:0006412">
    <property type="term" value="P:translation"/>
    <property type="evidence" value="ECO:0007669"/>
    <property type="project" value="InterPro"/>
</dbReference>
<evidence type="ECO:0000256" key="1">
    <source>
        <dbReference type="ARBA" id="ARBA00009296"/>
    </source>
</evidence>
<keyword evidence="4 7" id="KW-0689">Ribosomal protein</keyword>
<dbReference type="InterPro" id="IPR034704">
    <property type="entry name" value="Ribosomal_bL28/bL31-like_sf"/>
</dbReference>
<dbReference type="InterPro" id="IPR042105">
    <property type="entry name" value="Ribosomal_bL31_sf"/>
</dbReference>
<dbReference type="PRINTS" id="PR01249">
    <property type="entry name" value="RIBOSOMALL31"/>
</dbReference>
<keyword evidence="2" id="KW-0699">rRNA-binding</keyword>
<dbReference type="PANTHER" id="PTHR33280">
    <property type="entry name" value="50S RIBOSOMAL PROTEIN L31, CHLOROPLASTIC"/>
    <property type="match status" value="1"/>
</dbReference>
<dbReference type="GO" id="GO:0019843">
    <property type="term" value="F:rRNA binding"/>
    <property type="evidence" value="ECO:0007669"/>
    <property type="project" value="UniProtKB-KW"/>
</dbReference>
<evidence type="ECO:0000256" key="5">
    <source>
        <dbReference type="ARBA" id="ARBA00023274"/>
    </source>
</evidence>
<proteinExistence type="inferred from homology"/>
<dbReference type="NCBIfam" id="NF000612">
    <property type="entry name" value="PRK00019.1"/>
    <property type="match status" value="1"/>
</dbReference>
<sequence length="67" mass="7760">MKEKIHPKYFKATARCACGNEYEVGSTRESIRVEICSKCHPFYTGNKGRVVDTTGRVERFKRKYGLQ</sequence>
<dbReference type="Pfam" id="PF01197">
    <property type="entry name" value="Ribosomal_L31"/>
    <property type="match status" value="1"/>
</dbReference>
<dbReference type="PROSITE" id="PS01143">
    <property type="entry name" value="RIBOSOMAL_L31"/>
    <property type="match status" value="1"/>
</dbReference>
<evidence type="ECO:0000256" key="3">
    <source>
        <dbReference type="ARBA" id="ARBA00022884"/>
    </source>
</evidence>
<accession>A0A0W8E9Z3</accession>
<dbReference type="GO" id="GO:0005840">
    <property type="term" value="C:ribosome"/>
    <property type="evidence" value="ECO:0007669"/>
    <property type="project" value="UniProtKB-KW"/>
</dbReference>
<keyword evidence="3" id="KW-0694">RNA-binding</keyword>
<evidence type="ECO:0000256" key="6">
    <source>
        <dbReference type="ARBA" id="ARBA00035687"/>
    </source>
</evidence>
<dbReference type="GO" id="GO:1990904">
    <property type="term" value="C:ribonucleoprotein complex"/>
    <property type="evidence" value="ECO:0007669"/>
    <property type="project" value="UniProtKB-KW"/>
</dbReference>
<evidence type="ECO:0000313" key="7">
    <source>
        <dbReference type="EMBL" id="KUG05286.1"/>
    </source>
</evidence>
<dbReference type="NCBIfam" id="NF001809">
    <property type="entry name" value="PRK00528.1"/>
    <property type="match status" value="1"/>
</dbReference>
<reference evidence="7" key="1">
    <citation type="journal article" date="2015" name="Proc. Natl. Acad. Sci. U.S.A.">
        <title>Networks of energetic and metabolic interactions define dynamics in microbial communities.</title>
        <authorList>
            <person name="Embree M."/>
            <person name="Liu J.K."/>
            <person name="Al-Bassam M.M."/>
            <person name="Zengler K."/>
        </authorList>
    </citation>
    <scope>NUCLEOTIDE SEQUENCE</scope>
</reference>
<protein>
    <recommendedName>
        <fullName evidence="6">Large ribosomal subunit protein bL31</fullName>
    </recommendedName>
</protein>
<evidence type="ECO:0000256" key="2">
    <source>
        <dbReference type="ARBA" id="ARBA00022730"/>
    </source>
</evidence>
<dbReference type="Gene3D" id="4.10.830.30">
    <property type="entry name" value="Ribosomal protein L31"/>
    <property type="match status" value="1"/>
</dbReference>
<dbReference type="HAMAP" id="MF_00501">
    <property type="entry name" value="Ribosomal_bL31_1"/>
    <property type="match status" value="1"/>
</dbReference>
<comment type="similarity">
    <text evidence="1">Belongs to the bacterial ribosomal protein bL31 family. Type A subfamily.</text>
</comment>
<dbReference type="AlphaFoldDB" id="A0A0W8E9Z3"/>
<dbReference type="PANTHER" id="PTHR33280:SF1">
    <property type="entry name" value="LARGE RIBOSOMAL SUBUNIT PROTEIN BL31C"/>
    <property type="match status" value="1"/>
</dbReference>
<evidence type="ECO:0000256" key="4">
    <source>
        <dbReference type="ARBA" id="ARBA00022980"/>
    </source>
</evidence>
<dbReference type="InterPro" id="IPR002150">
    <property type="entry name" value="Ribosomal_bL31"/>
</dbReference>
<dbReference type="NCBIfam" id="TIGR00105">
    <property type="entry name" value="L31"/>
    <property type="match status" value="1"/>
</dbReference>
<dbReference type="GO" id="GO:0003735">
    <property type="term" value="F:structural constituent of ribosome"/>
    <property type="evidence" value="ECO:0007669"/>
    <property type="project" value="InterPro"/>
</dbReference>
<organism evidence="7">
    <name type="scientific">hydrocarbon metagenome</name>
    <dbReference type="NCBI Taxonomy" id="938273"/>
    <lineage>
        <taxon>unclassified sequences</taxon>
        <taxon>metagenomes</taxon>
        <taxon>ecological metagenomes</taxon>
    </lineage>
</organism>
<name>A0A0W8E9Z3_9ZZZZ</name>
<dbReference type="InterPro" id="IPR027491">
    <property type="entry name" value="Ribosomal_bL31_A"/>
</dbReference>
<gene>
    <name evidence="7" type="ORF">ASZ90_017267</name>
</gene>
<dbReference type="EMBL" id="LNQE01001821">
    <property type="protein sequence ID" value="KUG05286.1"/>
    <property type="molecule type" value="Genomic_DNA"/>
</dbReference>
<dbReference type="SUPFAM" id="SSF143800">
    <property type="entry name" value="L28p-like"/>
    <property type="match status" value="1"/>
</dbReference>
<keyword evidence="5" id="KW-0687">Ribonucleoprotein</keyword>
<comment type="caution">
    <text evidence="7">The sequence shown here is derived from an EMBL/GenBank/DDBJ whole genome shotgun (WGS) entry which is preliminary data.</text>
</comment>